<evidence type="ECO:0000256" key="5">
    <source>
        <dbReference type="ARBA" id="ARBA00022694"/>
    </source>
</evidence>
<dbReference type="Proteomes" id="UP001345013">
    <property type="component" value="Unassembled WGS sequence"/>
</dbReference>
<keyword evidence="7" id="KW-0479">Metal-binding</keyword>
<comment type="catalytic activity">
    <reaction evidence="1">
        <text>Endonucleolytic cleavage of RNA, removing extra 3' nucleotides from tRNA precursor, generating 3' termini of tRNAs. A 3'-hydroxy group is left at the tRNA terminus and a 5'-phosphoryl group is left at the trailer molecule.</text>
        <dbReference type="EC" id="3.1.26.11"/>
    </reaction>
</comment>
<comment type="cofactor">
    <cofactor evidence="2">
        <name>Zn(2+)</name>
        <dbReference type="ChEBI" id="CHEBI:29105"/>
    </cofactor>
</comment>
<keyword evidence="8" id="KW-0255">Endonuclease</keyword>
<keyword evidence="6" id="KW-0540">Nuclease</keyword>
<dbReference type="InterPro" id="IPR027794">
    <property type="entry name" value="tRNase_Z_dom"/>
</dbReference>
<dbReference type="SUPFAM" id="SSF56281">
    <property type="entry name" value="Metallo-hydrolase/oxidoreductase"/>
    <property type="match status" value="2"/>
</dbReference>
<keyword evidence="9" id="KW-0378">Hydrolase</keyword>
<evidence type="ECO:0000256" key="3">
    <source>
        <dbReference type="ARBA" id="ARBA00007823"/>
    </source>
</evidence>
<comment type="similarity">
    <text evidence="3">Belongs to the RNase Z family.</text>
</comment>
<evidence type="ECO:0000256" key="4">
    <source>
        <dbReference type="ARBA" id="ARBA00012477"/>
    </source>
</evidence>
<evidence type="ECO:0000259" key="13">
    <source>
        <dbReference type="Pfam" id="PF13691"/>
    </source>
</evidence>
<evidence type="ECO:0000313" key="15">
    <source>
        <dbReference type="Proteomes" id="UP001345013"/>
    </source>
</evidence>
<keyword evidence="5" id="KW-0819">tRNA processing</keyword>
<dbReference type="InterPro" id="IPR001279">
    <property type="entry name" value="Metallo-B-lactamas"/>
</dbReference>
<reference evidence="14 15" key="1">
    <citation type="submission" date="2023-08" db="EMBL/GenBank/DDBJ databases">
        <title>Black Yeasts Isolated from many extreme environments.</title>
        <authorList>
            <person name="Coleine C."/>
            <person name="Stajich J.E."/>
            <person name="Selbmann L."/>
        </authorList>
    </citation>
    <scope>NUCLEOTIDE SEQUENCE [LARGE SCALE GENOMIC DNA]</scope>
    <source>
        <strain evidence="14 15">CCFEE 5885</strain>
    </source>
</reference>
<comment type="caution">
    <text evidence="14">The sequence shown here is derived from an EMBL/GenBank/DDBJ whole genome shotgun (WGS) entry which is preliminary data.</text>
</comment>
<evidence type="ECO:0000256" key="8">
    <source>
        <dbReference type="ARBA" id="ARBA00022759"/>
    </source>
</evidence>
<protein>
    <recommendedName>
        <fullName evidence="4">ribonuclease Z</fullName>
        <ecNumber evidence="4">3.1.26.11</ecNumber>
    </recommendedName>
</protein>
<dbReference type="Pfam" id="PF12706">
    <property type="entry name" value="Lactamase_B_2"/>
    <property type="match status" value="1"/>
</dbReference>
<evidence type="ECO:0000256" key="2">
    <source>
        <dbReference type="ARBA" id="ARBA00001947"/>
    </source>
</evidence>
<dbReference type="PANTHER" id="PTHR12553">
    <property type="entry name" value="ZINC PHOSPHODIESTERASE ELAC PROTEIN 2"/>
    <property type="match status" value="1"/>
</dbReference>
<evidence type="ECO:0000256" key="1">
    <source>
        <dbReference type="ARBA" id="ARBA00000402"/>
    </source>
</evidence>
<dbReference type="EMBL" id="JAVRRG010000146">
    <property type="protein sequence ID" value="KAK5080650.1"/>
    <property type="molecule type" value="Genomic_DNA"/>
</dbReference>
<sequence length="976" mass="108421">MSSLSDINTPVDRHKFYFQFVTTPTADTPGTTILLHFDNKRYVFGRVAEGTQRACIERGLSLKKARNIFLTGETKWEQSSGLLGMMLTMADVLSETNEEERKALGDLVIHGGPKIWHTIACARRFIFRTGMPLRVFEADPKVWKVSHQPDYIDENILLWALPVQRKTPRDSDDAKANGRSASPATIQHEQTLRQKTVHDMFDSDWRKDRLTEATFHDVKLPAMVWKRDPATKDLRATFCTKMEDAPHIHPEEKVLVRMPWPAALVTELPPADNLPSSVAMSYFVKGRPQRGVFLVSKAKELDVKPAFNFSKLASGQSVTLEDGRIIKPEDVLDVPLPGYGMAVLDVPDVHYLADLLQKLNDMQNAQVLVDVHAFIWILGPGVLHSRPFAEFRASFPSVKHVISSVDDSPNYLAMDSFAASAARLAQIRPQTFSVPKHNNTPGGREFYGSDVIQAQRALVLAVAPKFELSTKDVPKYVNIYDKIADMSRTRSLISALPSLAPSDEKYKDVTITTLGTGSALPSKYRNVSANLLHIPSLGYFIFDAGENTLGQLKRLYEPDELEDILCNLHMIWISHLHADHHLGTLALMVAHREATRKRANAGKPVSHKLYLISETNMTDYLEEYKSVEAVDAVMLRVLQSEVTDVNHQPVKLGDTTLPISKLDTVRVSHCQRAQAVTVTFSNGFKLSYSGDCRPSAAFAKIGKDSDVLIHEATFDDGMEGDAIAKKHSTIGEALGVAHAMQAKNVILTHFSQRYQKLPTLTDIRPPNRLKFEEGNDEAYRPGPIEDAALTENAVLTGDDLKQLDQAASGTARAQAVPAPPALKKQTSLQEAAEQMPICIAFDLMRVTIPQIKDMYKYYPAIESMFDYEQAKSDTRRGQHRAANEASMNARKGKTQAKIKAGEQKKKEKKQDSKSDEKKSTDQKRNKPACGTKQANSNPSAEASASPHTAKRSPSPKALLKEKGNGDKKPKLHADAT</sequence>
<dbReference type="EC" id="3.1.26.11" evidence="4"/>
<feature type="region of interest" description="Disordered" evidence="11">
    <location>
        <begin position="871"/>
        <end position="976"/>
    </location>
</feature>
<evidence type="ECO:0000256" key="10">
    <source>
        <dbReference type="ARBA" id="ARBA00022833"/>
    </source>
</evidence>
<evidence type="ECO:0000256" key="11">
    <source>
        <dbReference type="SAM" id="MobiDB-lite"/>
    </source>
</evidence>
<feature type="domain" description="tRNase Z endonuclease" evidence="13">
    <location>
        <begin position="19"/>
        <end position="81"/>
    </location>
</feature>
<name>A0ABR0K1J2_9EURO</name>
<dbReference type="CDD" id="cd07718">
    <property type="entry name" value="RNaseZ_ELAC1_ELAC2-C-term-like_MBL-fold"/>
    <property type="match status" value="1"/>
</dbReference>
<evidence type="ECO:0000256" key="9">
    <source>
        <dbReference type="ARBA" id="ARBA00022801"/>
    </source>
</evidence>
<evidence type="ECO:0000259" key="12">
    <source>
        <dbReference type="Pfam" id="PF12706"/>
    </source>
</evidence>
<dbReference type="InterPro" id="IPR047151">
    <property type="entry name" value="RNZ2-like"/>
</dbReference>
<proteinExistence type="inferred from homology"/>
<feature type="compositionally biased region" description="Basic and acidic residues" evidence="11">
    <location>
        <begin position="899"/>
        <end position="924"/>
    </location>
</feature>
<organism evidence="14 15">
    <name type="scientific">Lithohypha guttulata</name>
    <dbReference type="NCBI Taxonomy" id="1690604"/>
    <lineage>
        <taxon>Eukaryota</taxon>
        <taxon>Fungi</taxon>
        <taxon>Dikarya</taxon>
        <taxon>Ascomycota</taxon>
        <taxon>Pezizomycotina</taxon>
        <taxon>Eurotiomycetes</taxon>
        <taxon>Chaetothyriomycetidae</taxon>
        <taxon>Chaetothyriales</taxon>
        <taxon>Trichomeriaceae</taxon>
        <taxon>Lithohypha</taxon>
    </lineage>
</organism>
<feature type="compositionally biased region" description="Low complexity" evidence="11">
    <location>
        <begin position="934"/>
        <end position="946"/>
    </location>
</feature>
<feature type="compositionally biased region" description="Basic and acidic residues" evidence="11">
    <location>
        <begin position="958"/>
        <end position="976"/>
    </location>
</feature>
<keyword evidence="15" id="KW-1185">Reference proteome</keyword>
<feature type="domain" description="Metallo-beta-lactamase" evidence="12">
    <location>
        <begin position="540"/>
        <end position="750"/>
    </location>
</feature>
<accession>A0ABR0K1J2</accession>
<evidence type="ECO:0000313" key="14">
    <source>
        <dbReference type="EMBL" id="KAK5080650.1"/>
    </source>
</evidence>
<dbReference type="Pfam" id="PF13691">
    <property type="entry name" value="Lactamase_B_4"/>
    <property type="match status" value="1"/>
</dbReference>
<dbReference type="PANTHER" id="PTHR12553:SF49">
    <property type="entry name" value="ZINC PHOSPHODIESTERASE ELAC PROTEIN 2"/>
    <property type="match status" value="1"/>
</dbReference>
<keyword evidence="10" id="KW-0862">Zinc</keyword>
<evidence type="ECO:0000256" key="6">
    <source>
        <dbReference type="ARBA" id="ARBA00022722"/>
    </source>
</evidence>
<dbReference type="InterPro" id="IPR036866">
    <property type="entry name" value="RibonucZ/Hydroxyglut_hydro"/>
</dbReference>
<evidence type="ECO:0000256" key="7">
    <source>
        <dbReference type="ARBA" id="ARBA00022723"/>
    </source>
</evidence>
<gene>
    <name evidence="14" type="ORF">LTR24_008439</name>
</gene>
<dbReference type="Gene3D" id="3.60.15.10">
    <property type="entry name" value="Ribonuclease Z/Hydroxyacylglutathione hydrolase-like"/>
    <property type="match status" value="2"/>
</dbReference>